<keyword evidence="4" id="KW-0472">Membrane</keyword>
<dbReference type="Gene3D" id="1.25.40.390">
    <property type="match status" value="1"/>
</dbReference>
<feature type="domain" description="RagB/SusD" evidence="6">
    <location>
        <begin position="291"/>
        <end position="504"/>
    </location>
</feature>
<evidence type="ECO:0000259" key="6">
    <source>
        <dbReference type="Pfam" id="PF07980"/>
    </source>
</evidence>
<dbReference type="Pfam" id="PF07980">
    <property type="entry name" value="SusD_RagB"/>
    <property type="match status" value="1"/>
</dbReference>
<dbReference type="GO" id="GO:0009279">
    <property type="term" value="C:cell outer membrane"/>
    <property type="evidence" value="ECO:0007669"/>
    <property type="project" value="UniProtKB-SubCell"/>
</dbReference>
<evidence type="ECO:0000256" key="1">
    <source>
        <dbReference type="ARBA" id="ARBA00004442"/>
    </source>
</evidence>
<dbReference type="AlphaFoldDB" id="A0A2V3PST2"/>
<protein>
    <submittedName>
        <fullName evidence="8">Putative outer membrane starch-binding protein</fullName>
    </submittedName>
</protein>
<comment type="similarity">
    <text evidence="2">Belongs to the SusD family.</text>
</comment>
<keyword evidence="5" id="KW-0998">Cell outer membrane</keyword>
<name>A0A2V3PST2_9BACT</name>
<evidence type="ECO:0000313" key="8">
    <source>
        <dbReference type="EMBL" id="PXV66287.1"/>
    </source>
</evidence>
<comment type="subcellular location">
    <subcellularLocation>
        <location evidence="1">Cell outer membrane</location>
    </subcellularLocation>
</comment>
<keyword evidence="3" id="KW-0732">Signal</keyword>
<sequence>MKKYILFTIIGAFGLLGCNDFLDRDPLSDMSPSTFFGSKGDMRTWNAGIYDAMQKTLNRAHIDWGDLRSDNYTTTGYEDSQVYMNALESTKEEYSWKDLYSCITRCNTAIDRYPTIPGIIESDYANYIGQAHGMRALMYFYAIRVWGRVPLVTEQWDGDVVKSQVPRSEIEVIKKQIMDDISKAEAYLVNTSDKFYINYATCKALRTDVHMWFKEYKEASEASVYFENNSNFELVKNEAEWKQMFLVPNSSKEAIFVMAWNFDADGGSLWPQRVGASNTNNGYKISQTLFQEFVDRRYSNQGADGRLWNVLDTVKLYYNNSRMPISYNTYYAVGIEKNTKYSEVDPNREYDSKNSVYKSQWLVLSTTSAAVQPQIYRVADVLLLRAEALNQLGRGSEALEIVNKIRKRVGYLADAKKEVSAISNKEEVETVILLERQLEFMAEGKRWFDLVRTNRVIPVMDKVIKERQSAIGINPTGFGDEGRILAPIYYREFEANPALRGDQNQPYSEG</sequence>
<evidence type="ECO:0000313" key="9">
    <source>
        <dbReference type="Proteomes" id="UP000247973"/>
    </source>
</evidence>
<evidence type="ECO:0000256" key="3">
    <source>
        <dbReference type="ARBA" id="ARBA00022729"/>
    </source>
</evidence>
<dbReference type="InterPro" id="IPR011990">
    <property type="entry name" value="TPR-like_helical_dom_sf"/>
</dbReference>
<evidence type="ECO:0000256" key="2">
    <source>
        <dbReference type="ARBA" id="ARBA00006275"/>
    </source>
</evidence>
<reference evidence="8 9" key="1">
    <citation type="submission" date="2018-03" db="EMBL/GenBank/DDBJ databases">
        <title>Genomic Encyclopedia of Archaeal and Bacterial Type Strains, Phase II (KMG-II): from individual species to whole genera.</title>
        <authorList>
            <person name="Goeker M."/>
        </authorList>
    </citation>
    <scope>NUCLEOTIDE SEQUENCE [LARGE SCALE GENOMIC DNA]</scope>
    <source>
        <strain evidence="8 9">DSM 100214</strain>
    </source>
</reference>
<dbReference type="InterPro" id="IPR033985">
    <property type="entry name" value="SusD-like_N"/>
</dbReference>
<dbReference type="PROSITE" id="PS51257">
    <property type="entry name" value="PROKAR_LIPOPROTEIN"/>
    <property type="match status" value="1"/>
</dbReference>
<dbReference type="RefSeq" id="WP_110309948.1">
    <property type="nucleotide sequence ID" value="NZ_QICL01000005.1"/>
</dbReference>
<accession>A0A2V3PST2</accession>
<comment type="caution">
    <text evidence="8">The sequence shown here is derived from an EMBL/GenBank/DDBJ whole genome shotgun (WGS) entry which is preliminary data.</text>
</comment>
<gene>
    <name evidence="8" type="ORF">CLV62_10538</name>
</gene>
<evidence type="ECO:0000256" key="4">
    <source>
        <dbReference type="ARBA" id="ARBA00023136"/>
    </source>
</evidence>
<organism evidence="8 9">
    <name type="scientific">Dysgonomonas alginatilytica</name>
    <dbReference type="NCBI Taxonomy" id="1605892"/>
    <lineage>
        <taxon>Bacteria</taxon>
        <taxon>Pseudomonadati</taxon>
        <taxon>Bacteroidota</taxon>
        <taxon>Bacteroidia</taxon>
        <taxon>Bacteroidales</taxon>
        <taxon>Dysgonomonadaceae</taxon>
        <taxon>Dysgonomonas</taxon>
    </lineage>
</organism>
<dbReference type="SUPFAM" id="SSF48452">
    <property type="entry name" value="TPR-like"/>
    <property type="match status" value="1"/>
</dbReference>
<proteinExistence type="inferred from homology"/>
<dbReference type="OrthoDB" id="1016139at2"/>
<feature type="domain" description="SusD-like N-terminal" evidence="7">
    <location>
        <begin position="20"/>
        <end position="204"/>
    </location>
</feature>
<dbReference type="Proteomes" id="UP000247973">
    <property type="component" value="Unassembled WGS sequence"/>
</dbReference>
<dbReference type="InterPro" id="IPR012944">
    <property type="entry name" value="SusD_RagB_dom"/>
</dbReference>
<dbReference type="Pfam" id="PF14322">
    <property type="entry name" value="SusD-like_3"/>
    <property type="match status" value="1"/>
</dbReference>
<evidence type="ECO:0000259" key="7">
    <source>
        <dbReference type="Pfam" id="PF14322"/>
    </source>
</evidence>
<keyword evidence="9" id="KW-1185">Reference proteome</keyword>
<evidence type="ECO:0000256" key="5">
    <source>
        <dbReference type="ARBA" id="ARBA00023237"/>
    </source>
</evidence>
<dbReference type="EMBL" id="QICL01000005">
    <property type="protein sequence ID" value="PXV66287.1"/>
    <property type="molecule type" value="Genomic_DNA"/>
</dbReference>